<dbReference type="EMBL" id="MFJV01000001">
    <property type="protein sequence ID" value="OGG23743.1"/>
    <property type="molecule type" value="Genomic_DNA"/>
</dbReference>
<dbReference type="InterPro" id="IPR015884">
    <property type="entry name" value="Malic_enzyme_CS"/>
</dbReference>
<accession>A0A1F6AH59</accession>
<dbReference type="PANTHER" id="PTHR43237:SF4">
    <property type="entry name" value="NADP-DEPENDENT MALIC ENZYME"/>
    <property type="match status" value="1"/>
</dbReference>
<dbReference type="GO" id="GO:0051287">
    <property type="term" value="F:NAD binding"/>
    <property type="evidence" value="ECO:0007669"/>
    <property type="project" value="InterPro"/>
</dbReference>
<dbReference type="SMART" id="SM01274">
    <property type="entry name" value="malic"/>
    <property type="match status" value="1"/>
</dbReference>
<dbReference type="InterPro" id="IPR046346">
    <property type="entry name" value="Aminoacid_DH-like_N_sf"/>
</dbReference>
<evidence type="ECO:0000256" key="6">
    <source>
        <dbReference type="PIRSR" id="PIRSR000106-2"/>
    </source>
</evidence>
<feature type="binding site" evidence="7">
    <location>
        <position position="136"/>
    </location>
    <ligand>
        <name>a divalent metal cation</name>
        <dbReference type="ChEBI" id="CHEBI:60240"/>
    </ligand>
</feature>
<dbReference type="SUPFAM" id="SSF53223">
    <property type="entry name" value="Aminoacid dehydrogenase-like, N-terminal domain"/>
    <property type="match status" value="1"/>
</dbReference>
<feature type="domain" description="Malic enzyme NAD-binding" evidence="8">
    <location>
        <begin position="162"/>
        <end position="393"/>
    </location>
</feature>
<dbReference type="Gene3D" id="3.40.50.10380">
    <property type="entry name" value="Malic enzyme, N-terminal domain"/>
    <property type="match status" value="1"/>
</dbReference>
<feature type="domain" description="Malic enzyme N-terminal" evidence="9">
    <location>
        <begin position="18"/>
        <end position="151"/>
    </location>
</feature>
<proteinExistence type="inferred from homology"/>
<evidence type="ECO:0000259" key="9">
    <source>
        <dbReference type="SMART" id="SM01274"/>
    </source>
</evidence>
<name>A0A1F6AH59_9BACT</name>
<gene>
    <name evidence="10" type="ORF">A3A79_00860</name>
</gene>
<dbReference type="PROSITE" id="PS00331">
    <property type="entry name" value="MALIC_ENZYMES"/>
    <property type="match status" value="1"/>
</dbReference>
<feature type="active site" description="Proton acceptor" evidence="5">
    <location>
        <position position="94"/>
    </location>
</feature>
<dbReference type="InterPro" id="IPR012301">
    <property type="entry name" value="Malic_N_dom"/>
</dbReference>
<dbReference type="InterPro" id="IPR036291">
    <property type="entry name" value="NAD(P)-bd_dom_sf"/>
</dbReference>
<dbReference type="InterPro" id="IPR051674">
    <property type="entry name" value="Malate_Decarboxylase"/>
</dbReference>
<comment type="cofactor">
    <cofactor evidence="1">
        <name>Mn(2+)</name>
        <dbReference type="ChEBI" id="CHEBI:29035"/>
    </cofactor>
</comment>
<comment type="similarity">
    <text evidence="2">Belongs to the malic enzymes family.</text>
</comment>
<evidence type="ECO:0000256" key="7">
    <source>
        <dbReference type="PIRSR" id="PIRSR000106-3"/>
    </source>
</evidence>
<evidence type="ECO:0000256" key="5">
    <source>
        <dbReference type="PIRSR" id="PIRSR000106-1"/>
    </source>
</evidence>
<evidence type="ECO:0000256" key="3">
    <source>
        <dbReference type="ARBA" id="ARBA00022723"/>
    </source>
</evidence>
<feature type="binding site" evidence="6">
    <location>
        <position position="327"/>
    </location>
    <ligand>
        <name>(S)-malate</name>
        <dbReference type="ChEBI" id="CHEBI:15589"/>
    </ligand>
</feature>
<dbReference type="Gene3D" id="3.40.50.720">
    <property type="entry name" value="NAD(P)-binding Rossmann-like Domain"/>
    <property type="match status" value="1"/>
</dbReference>
<dbReference type="GO" id="GO:0046872">
    <property type="term" value="F:metal ion binding"/>
    <property type="evidence" value="ECO:0007669"/>
    <property type="project" value="UniProtKB-KW"/>
</dbReference>
<dbReference type="GO" id="GO:0004470">
    <property type="term" value="F:malic enzyme activity"/>
    <property type="evidence" value="ECO:0007669"/>
    <property type="project" value="InterPro"/>
</dbReference>
<dbReference type="Pfam" id="PF03949">
    <property type="entry name" value="Malic_M"/>
    <property type="match status" value="1"/>
</dbReference>
<dbReference type="STRING" id="1798392.A3A79_00860"/>
<keyword evidence="4" id="KW-0560">Oxidoreductase</keyword>
<comment type="cofactor">
    <cofactor evidence="7">
        <name>Mg(2+)</name>
        <dbReference type="ChEBI" id="CHEBI:18420"/>
    </cofactor>
    <cofactor evidence="7">
        <name>Mn(2+)</name>
        <dbReference type="ChEBI" id="CHEBI:29035"/>
    </cofactor>
    <text evidence="7">Divalent metal cations. Prefers magnesium or manganese.</text>
</comment>
<reference evidence="10 11" key="1">
    <citation type="journal article" date="2016" name="Nat. Commun.">
        <title>Thousands of microbial genomes shed light on interconnected biogeochemical processes in an aquifer system.</title>
        <authorList>
            <person name="Anantharaman K."/>
            <person name="Brown C.T."/>
            <person name="Hug L.A."/>
            <person name="Sharon I."/>
            <person name="Castelle C.J."/>
            <person name="Probst A.J."/>
            <person name="Thomas B.C."/>
            <person name="Singh A."/>
            <person name="Wilkins M.J."/>
            <person name="Karaoz U."/>
            <person name="Brodie E.L."/>
            <person name="Williams K.H."/>
            <person name="Hubbard S.S."/>
            <person name="Banfield J.F."/>
        </authorList>
    </citation>
    <scope>NUCLEOTIDE SEQUENCE [LARGE SCALE GENOMIC DNA]</scope>
</reference>
<feature type="binding site" evidence="7">
    <location>
        <position position="137"/>
    </location>
    <ligand>
        <name>a divalent metal cation</name>
        <dbReference type="ChEBI" id="CHEBI:60240"/>
    </ligand>
</feature>
<dbReference type="SUPFAM" id="SSF51735">
    <property type="entry name" value="NAD(P)-binding Rossmann-fold domains"/>
    <property type="match status" value="1"/>
</dbReference>
<keyword evidence="3 7" id="KW-0479">Metal-binding</keyword>
<sequence length="396" mass="42572">MKQNSIYTESVALHKKLKGKLEIYSKVKIKNSHDLSLVYTPGVAEVSKLIAADHRRAFDLTIKRNTVAIVSDGSAVLGLGNIGPYGAIPVMEGKAVLFKEQADIDAFPICVATQNAYEIINVVKNIAPVFAGINLEDISAPRCFEIEDALQDIGIPVMHDDQHGTAIVLLAALINAARLAGKKLQDLIVTVNGAGAAGTAIVNLLRCVGQDKRICQPVKDIFVCDSKGLLSLDRDDIVDHPHKIFLASISNHKRRNGTLRDAIAGSDVFIGVSKGNLLTGDMIQTMNQKPIIFAMANPVPEIMPDEAIKAGAFIVGTGRSDFPNQVNNVLAFPGIFRGAIDAHAKRITNSMKIGAAFALASCVEKPTRENILPSALDKSVPKKIAARVAEIYRRDS</sequence>
<dbReference type="AlphaFoldDB" id="A0A1F6AH59"/>
<evidence type="ECO:0000256" key="1">
    <source>
        <dbReference type="ARBA" id="ARBA00001936"/>
    </source>
</evidence>
<dbReference type="PIRSF" id="PIRSF000106">
    <property type="entry name" value="ME"/>
    <property type="match status" value="1"/>
</dbReference>
<dbReference type="Pfam" id="PF00390">
    <property type="entry name" value="malic"/>
    <property type="match status" value="1"/>
</dbReference>
<feature type="binding site" evidence="7">
    <location>
        <position position="161"/>
    </location>
    <ligand>
        <name>a divalent metal cation</name>
        <dbReference type="ChEBI" id="CHEBI:60240"/>
    </ligand>
</feature>
<evidence type="ECO:0000256" key="2">
    <source>
        <dbReference type="ARBA" id="ARBA00008785"/>
    </source>
</evidence>
<organism evidence="10 11">
    <name type="scientific">Candidatus Gottesmanbacteria bacterium RIFCSPLOWO2_01_FULL_43_11b</name>
    <dbReference type="NCBI Taxonomy" id="1798392"/>
    <lineage>
        <taxon>Bacteria</taxon>
        <taxon>Candidatus Gottesmaniibacteriota</taxon>
    </lineage>
</organism>
<dbReference type="CDD" id="cd05311">
    <property type="entry name" value="NAD_bind_2_malic_enz"/>
    <property type="match status" value="1"/>
</dbReference>
<evidence type="ECO:0000259" key="8">
    <source>
        <dbReference type="SMART" id="SM00919"/>
    </source>
</evidence>
<dbReference type="Proteomes" id="UP000178759">
    <property type="component" value="Unassembled WGS sequence"/>
</dbReference>
<dbReference type="InterPro" id="IPR001891">
    <property type="entry name" value="Malic_OxRdtase"/>
</dbReference>
<dbReference type="PANTHER" id="PTHR43237">
    <property type="entry name" value="NADP-DEPENDENT MALIC ENZYME"/>
    <property type="match status" value="1"/>
</dbReference>
<feature type="active site" description="Proton donor" evidence="5">
    <location>
        <position position="39"/>
    </location>
</feature>
<protein>
    <submittedName>
        <fullName evidence="10">Malate dehydrogenase</fullName>
    </submittedName>
</protein>
<dbReference type="GO" id="GO:0016616">
    <property type="term" value="F:oxidoreductase activity, acting on the CH-OH group of donors, NAD or NADP as acceptor"/>
    <property type="evidence" value="ECO:0007669"/>
    <property type="project" value="InterPro"/>
</dbReference>
<evidence type="ECO:0000256" key="4">
    <source>
        <dbReference type="ARBA" id="ARBA00023002"/>
    </source>
</evidence>
<dbReference type="InterPro" id="IPR037062">
    <property type="entry name" value="Malic_N_dom_sf"/>
</dbReference>
<feature type="binding site" evidence="6">
    <location>
        <position position="297"/>
    </location>
    <ligand>
        <name>(S)-malate</name>
        <dbReference type="ChEBI" id="CHEBI:15589"/>
    </ligand>
</feature>
<comment type="caution">
    <text evidence="10">The sequence shown here is derived from an EMBL/GenBank/DDBJ whole genome shotgun (WGS) entry which is preliminary data.</text>
</comment>
<dbReference type="SMART" id="SM00919">
    <property type="entry name" value="Malic_M"/>
    <property type="match status" value="1"/>
</dbReference>
<evidence type="ECO:0000313" key="11">
    <source>
        <dbReference type="Proteomes" id="UP000178759"/>
    </source>
</evidence>
<dbReference type="InterPro" id="IPR045213">
    <property type="entry name" value="Malic_NAD-bd_bact_type"/>
</dbReference>
<evidence type="ECO:0000313" key="10">
    <source>
        <dbReference type="EMBL" id="OGG23743.1"/>
    </source>
</evidence>
<dbReference type="InterPro" id="IPR012302">
    <property type="entry name" value="Malic_NAD-bd"/>
</dbReference>